<dbReference type="RefSeq" id="WP_170109287.1">
    <property type="nucleotide sequence ID" value="NZ_QAOH01000008.1"/>
</dbReference>
<name>A0A2T5HI84_9RHOB</name>
<accession>A0A2T5HI84</accession>
<evidence type="ECO:0000256" key="1">
    <source>
        <dbReference type="SAM" id="Phobius"/>
    </source>
</evidence>
<dbReference type="Proteomes" id="UP000244077">
    <property type="component" value="Unassembled WGS sequence"/>
</dbReference>
<comment type="caution">
    <text evidence="3">The sequence shown here is derived from an EMBL/GenBank/DDBJ whole genome shotgun (WGS) entry which is preliminary data.</text>
</comment>
<keyword evidence="1" id="KW-0472">Membrane</keyword>
<gene>
    <name evidence="3" type="ORF">C8N42_10859</name>
</gene>
<feature type="transmembrane region" description="Helical" evidence="1">
    <location>
        <begin position="61"/>
        <end position="80"/>
    </location>
</feature>
<evidence type="ECO:0000313" key="4">
    <source>
        <dbReference type="Proteomes" id="UP000244077"/>
    </source>
</evidence>
<protein>
    <submittedName>
        <fullName evidence="3">Flp pilus assembly protein TadG</fullName>
    </submittedName>
</protein>
<keyword evidence="1" id="KW-0812">Transmembrane</keyword>
<dbReference type="SUPFAM" id="SSF53300">
    <property type="entry name" value="vWA-like"/>
    <property type="match status" value="1"/>
</dbReference>
<keyword evidence="1" id="KW-1133">Transmembrane helix</keyword>
<dbReference type="AlphaFoldDB" id="A0A2T5HI84"/>
<evidence type="ECO:0000313" key="3">
    <source>
        <dbReference type="EMBL" id="PTQ71285.1"/>
    </source>
</evidence>
<dbReference type="Pfam" id="PF13400">
    <property type="entry name" value="Tad"/>
    <property type="match status" value="1"/>
</dbReference>
<feature type="domain" description="Putative Flp pilus-assembly TadG-like N-terminal" evidence="2">
    <location>
        <begin position="59"/>
        <end position="103"/>
    </location>
</feature>
<dbReference type="EMBL" id="QAOH01000008">
    <property type="protein sequence ID" value="PTQ71285.1"/>
    <property type="molecule type" value="Genomic_DNA"/>
</dbReference>
<dbReference type="Gene3D" id="3.40.50.410">
    <property type="entry name" value="von Willebrand factor, type A domain"/>
    <property type="match status" value="1"/>
</dbReference>
<proteinExistence type="predicted"/>
<sequence length="569" mass="62630">MLNRITRREAGHFYTGRGHATGRAERQNMRHAPVSEVLRATSHHLRKLDAQSHMRDEEGSLAIFGLFSFVILLLLAGIGIDIVRHETLRTELQNTLDRAVLAATNLENTNDPKDVIIDYFAKAGLSQYLLEDEISVVPLGDGRQVSASIAATIPTYFMKFASVDSLSMASESVAEQGLSGLEISLVLDVSGSMNSYSRLSNLKSAATDFTQTVFENAASDEIAISVIPYATQVNAGRSILDKLDLLNAHHQSHCINFEEDDFSTTAIDYASGGTGRYYDQTMDFDAFSSDWNNLDMALSQETCPPESSREILPFSNDKSTIDTFIQSLTANGNTSIDLGVKWGAALLDESAQTVTAGTTASAHPAANADAQKYMVVMTDGSHTNQYLIPDPYRDDDESTGVYEDTNGRIYVSAERTSCSYYYGYNCTTTMRYTRIDNKNVSTSLPYTLASGNIREMTWAEVWSEMTVYNHAYARYLASGDSDDYYDWRDKTRISYGTSTKNNRLNEICTAAKEAGIIIFAIGFEAPSAGQQVLQSCASSDAHYYDVDGVEISEAFSAIASKITELRLVE</sequence>
<dbReference type="InterPro" id="IPR028087">
    <property type="entry name" value="Tad_N"/>
</dbReference>
<evidence type="ECO:0000259" key="2">
    <source>
        <dbReference type="Pfam" id="PF13400"/>
    </source>
</evidence>
<dbReference type="InterPro" id="IPR036465">
    <property type="entry name" value="vWFA_dom_sf"/>
</dbReference>
<organism evidence="3 4">
    <name type="scientific">Celeribacter persicus</name>
    <dbReference type="NCBI Taxonomy" id="1651082"/>
    <lineage>
        <taxon>Bacteria</taxon>
        <taxon>Pseudomonadati</taxon>
        <taxon>Pseudomonadota</taxon>
        <taxon>Alphaproteobacteria</taxon>
        <taxon>Rhodobacterales</taxon>
        <taxon>Roseobacteraceae</taxon>
        <taxon>Celeribacter</taxon>
    </lineage>
</organism>
<keyword evidence="4" id="KW-1185">Reference proteome</keyword>
<reference evidence="3 4" key="1">
    <citation type="submission" date="2018-04" db="EMBL/GenBank/DDBJ databases">
        <title>Genomic Encyclopedia of Archaeal and Bacterial Type Strains, Phase II (KMG-II): from individual species to whole genera.</title>
        <authorList>
            <person name="Goeker M."/>
        </authorList>
    </citation>
    <scope>NUCLEOTIDE SEQUENCE [LARGE SCALE GENOMIC DNA]</scope>
    <source>
        <strain evidence="3 4">DSM 100434</strain>
    </source>
</reference>